<dbReference type="RefSeq" id="WP_289957624.1">
    <property type="nucleotide sequence ID" value="NZ_JAUEMJ010000003.1"/>
</dbReference>
<feature type="region of interest" description="Disordered" evidence="1">
    <location>
        <begin position="69"/>
        <end position="91"/>
    </location>
</feature>
<proteinExistence type="predicted"/>
<evidence type="ECO:0000313" key="2">
    <source>
        <dbReference type="EMBL" id="MDN3240706.1"/>
    </source>
</evidence>
<dbReference type="Proteomes" id="UP001171902">
    <property type="component" value="Unassembled WGS sequence"/>
</dbReference>
<reference evidence="2" key="1">
    <citation type="submission" date="2023-06" db="EMBL/GenBank/DDBJ databases">
        <title>Gycomyces niveus sp.nov., a novel actinomycete isolated from soil in Shouguang.</title>
        <authorList>
            <person name="Yang X."/>
            <person name="Zhao J."/>
        </authorList>
    </citation>
    <scope>NUCLEOTIDE SEQUENCE</scope>
    <source>
        <strain evidence="2">NEAU C2</strain>
    </source>
</reference>
<keyword evidence="3" id="KW-1185">Reference proteome</keyword>
<evidence type="ECO:0000256" key="1">
    <source>
        <dbReference type="SAM" id="MobiDB-lite"/>
    </source>
</evidence>
<name>A0ABT7YQ40_9ACTN</name>
<dbReference type="EMBL" id="JAUEMJ010000003">
    <property type="protein sequence ID" value="MDN3240706.1"/>
    <property type="molecule type" value="Genomic_DNA"/>
</dbReference>
<sequence length="91" mass="10119">MRKLAYDATTTLSEFITGPGNTGRLSVTPDVAAFLTEHFPEALSGPARKALGVGDPVRRFDTALNRRATYEPRPGRGHHRRLPHLRRHCDS</sequence>
<evidence type="ECO:0000313" key="3">
    <source>
        <dbReference type="Proteomes" id="UP001171902"/>
    </source>
</evidence>
<accession>A0ABT7YQ40</accession>
<organism evidence="2 3">
    <name type="scientific">Glycomyces tritici</name>
    <dbReference type="NCBI Taxonomy" id="2665176"/>
    <lineage>
        <taxon>Bacteria</taxon>
        <taxon>Bacillati</taxon>
        <taxon>Actinomycetota</taxon>
        <taxon>Actinomycetes</taxon>
        <taxon>Glycomycetales</taxon>
        <taxon>Glycomycetaceae</taxon>
        <taxon>Glycomyces</taxon>
    </lineage>
</organism>
<protein>
    <submittedName>
        <fullName evidence="2">Uncharacterized protein</fullName>
    </submittedName>
</protein>
<comment type="caution">
    <text evidence="2">The sequence shown here is derived from an EMBL/GenBank/DDBJ whole genome shotgun (WGS) entry which is preliminary data.</text>
</comment>
<gene>
    <name evidence="2" type="ORF">QWI33_13300</name>
</gene>
<feature type="compositionally biased region" description="Basic residues" evidence="1">
    <location>
        <begin position="75"/>
        <end position="91"/>
    </location>
</feature>